<keyword evidence="7" id="KW-0540">Nuclease</keyword>
<evidence type="ECO:0000256" key="3">
    <source>
        <dbReference type="ARBA" id="ARBA00013368"/>
    </source>
</evidence>
<evidence type="ECO:0000259" key="6">
    <source>
        <dbReference type="Pfam" id="PF13476"/>
    </source>
</evidence>
<keyword evidence="7" id="KW-0378">Hydrolase</keyword>
<proteinExistence type="inferred from homology"/>
<dbReference type="Proteomes" id="UP000221369">
    <property type="component" value="Unassembled WGS sequence"/>
</dbReference>
<dbReference type="InterPro" id="IPR027417">
    <property type="entry name" value="P-loop_NTPase"/>
</dbReference>
<reference evidence="7 8" key="1">
    <citation type="submission" date="2017-10" db="EMBL/GenBank/DDBJ databases">
        <title>Sequencing the genomes of 1000 actinobacteria strains.</title>
        <authorList>
            <person name="Klenk H.-P."/>
        </authorList>
    </citation>
    <scope>NUCLEOTIDE SEQUENCE [LARGE SCALE GENOMIC DNA]</scope>
    <source>
        <strain evidence="7 8">DSM 21798</strain>
    </source>
</reference>
<dbReference type="EMBL" id="PDJE01000001">
    <property type="protein sequence ID" value="PFG30120.1"/>
    <property type="molecule type" value="Genomic_DNA"/>
</dbReference>
<keyword evidence="8" id="KW-1185">Reference proteome</keyword>
<protein>
    <recommendedName>
        <fullName evidence="3">Nuclease SbcCD subunit C</fullName>
    </recommendedName>
</protein>
<name>A0A2A9DW03_9MICO</name>
<comment type="similarity">
    <text evidence="1">Belongs to the SMC family. SbcC subfamily.</text>
</comment>
<sequence length="982" mass="106491">MKINRLSITGFGPYRTTQVIDFDAYADDGLFLISGKTGAGKSSILDAIAFALYDSVPRYDGTKSRLRSDHCAPGDETRVELEFTIGDTRYRVARSPEYEVPKKRGAGMTMQKSAAQLDVLDGADWAGIASRPVDVANELAEIVGLKKEQFLQVILLAQNRFQQFLLASSRDREAVLRSLFGTARFADYEDAVAERRRELEKQLAAARAQAEQLIADAAHLAEGQAPETGAIEWLEERVFELGARMASAISEASAADLVRDAAEAKHAEATELRRRQQRRADAEKRSAELDDAEPAISERRSELEIAESVERVWPYIVSAHSARSASETARGSLETARESHVAAGGSADAGTDELDAVADSLSGRLALLHEVLEQESRLAALTEAEAEAAQRRQAADAAIVEREQRLAALPAEITAVHDELTAARVEAARVDGTATDVERLLSARAAAERADEIEDSRDEARKTEAQRVRENTEASACLQRMLDERLAGHAAELAADLRDGEPCAVCGSTQHPSPAEHTGDPVSEADIETARDALADREQAKADAAREVSALEAKLAEQRAIAGERSVEQIDSELEPARERLAAAQHEASRVGDIAKRHTTLLEERDAGDAEREKLRAERDAQVAAEKEAHTEVARIRRAVDEQRGDEASVADAVQSATRQREAAVALASALRTRDDRDRSAAQAERSLAENLAEHRFADEASAEAARRSAPDRERLRDSIRSHDDARAAVRAILTEPELADLPVEQPDTDATAAAVAEARQVRDEARRVRDTIAERHTQLVRTVTTVKQRLVDSAAANAEFEIVQNLSKTLAGDGPNTRKMRLEGFVLAAELERIVEAANARLRTMTGGRYSLEHDDSVQYRNVKSGLGLAIFDQHTGVARATHSLSGGETFLASLALALGLAEVVTARSGGITLDTLFIDEGFGSLDADTLEVAMSTLDSLRAGGRTVGLISHVEGMKEQIPAKLRIRIADGGWSEIQQGT</sequence>
<feature type="region of interest" description="Disordered" evidence="5">
    <location>
        <begin position="446"/>
        <end position="472"/>
    </location>
</feature>
<comment type="subunit">
    <text evidence="2">Heterodimer of SbcC and SbcD.</text>
</comment>
<feature type="region of interest" description="Disordered" evidence="5">
    <location>
        <begin position="269"/>
        <end position="298"/>
    </location>
</feature>
<gene>
    <name evidence="7" type="ORF">ATJ78_1041</name>
</gene>
<feature type="compositionally biased region" description="Basic and acidic residues" evidence="5">
    <location>
        <begin position="269"/>
        <end position="288"/>
    </location>
</feature>
<organism evidence="7 8">
    <name type="scientific">Paramicrobacterium agarici</name>
    <dbReference type="NCBI Taxonomy" id="630514"/>
    <lineage>
        <taxon>Bacteria</taxon>
        <taxon>Bacillati</taxon>
        <taxon>Actinomycetota</taxon>
        <taxon>Actinomycetes</taxon>
        <taxon>Micrococcales</taxon>
        <taxon>Microbacteriaceae</taxon>
        <taxon>Paramicrobacterium</taxon>
    </lineage>
</organism>
<comment type="caution">
    <text evidence="7">The sequence shown here is derived from an EMBL/GenBank/DDBJ whole genome shotgun (WGS) entry which is preliminary data.</text>
</comment>
<dbReference type="RefSeq" id="WP_098406621.1">
    <property type="nucleotide sequence ID" value="NZ_PDJE01000001.1"/>
</dbReference>
<feature type="region of interest" description="Disordered" evidence="5">
    <location>
        <begin position="693"/>
        <end position="721"/>
    </location>
</feature>
<feature type="coiled-coil region" evidence="4">
    <location>
        <begin position="189"/>
        <end position="216"/>
    </location>
</feature>
<evidence type="ECO:0000313" key="7">
    <source>
        <dbReference type="EMBL" id="PFG30120.1"/>
    </source>
</evidence>
<dbReference type="GO" id="GO:0006302">
    <property type="term" value="P:double-strand break repair"/>
    <property type="evidence" value="ECO:0007669"/>
    <property type="project" value="InterPro"/>
</dbReference>
<dbReference type="GO" id="GO:0004527">
    <property type="term" value="F:exonuclease activity"/>
    <property type="evidence" value="ECO:0007669"/>
    <property type="project" value="UniProtKB-KW"/>
</dbReference>
<keyword evidence="7" id="KW-0269">Exonuclease</keyword>
<keyword evidence="4" id="KW-0175">Coiled coil</keyword>
<evidence type="ECO:0000313" key="8">
    <source>
        <dbReference type="Proteomes" id="UP000221369"/>
    </source>
</evidence>
<evidence type="ECO:0000256" key="2">
    <source>
        <dbReference type="ARBA" id="ARBA00011322"/>
    </source>
</evidence>
<feature type="region of interest" description="Disordered" evidence="5">
    <location>
        <begin position="324"/>
        <end position="349"/>
    </location>
</feature>
<dbReference type="InterPro" id="IPR038729">
    <property type="entry name" value="Rad50/SbcC_AAA"/>
</dbReference>
<evidence type="ECO:0000256" key="5">
    <source>
        <dbReference type="SAM" id="MobiDB-lite"/>
    </source>
</evidence>
<feature type="coiled-coil region" evidence="4">
    <location>
        <begin position="527"/>
        <end position="627"/>
    </location>
</feature>
<dbReference type="GO" id="GO:0016887">
    <property type="term" value="F:ATP hydrolysis activity"/>
    <property type="evidence" value="ECO:0007669"/>
    <property type="project" value="InterPro"/>
</dbReference>
<dbReference type="AlphaFoldDB" id="A0A2A9DW03"/>
<dbReference type="PANTHER" id="PTHR32114">
    <property type="entry name" value="ABC TRANSPORTER ABCH.3"/>
    <property type="match status" value="1"/>
</dbReference>
<dbReference type="SUPFAM" id="SSF52540">
    <property type="entry name" value="P-loop containing nucleoside triphosphate hydrolases"/>
    <property type="match status" value="1"/>
</dbReference>
<dbReference type="Pfam" id="PF13476">
    <property type="entry name" value="AAA_23"/>
    <property type="match status" value="1"/>
</dbReference>
<dbReference type="PANTHER" id="PTHR32114:SF2">
    <property type="entry name" value="ABC TRANSPORTER ABCH.3"/>
    <property type="match status" value="1"/>
</dbReference>
<accession>A0A2A9DW03</accession>
<evidence type="ECO:0000256" key="1">
    <source>
        <dbReference type="ARBA" id="ARBA00006930"/>
    </source>
</evidence>
<feature type="compositionally biased region" description="Basic and acidic residues" evidence="5">
    <location>
        <begin position="458"/>
        <end position="472"/>
    </location>
</feature>
<evidence type="ECO:0000256" key="4">
    <source>
        <dbReference type="SAM" id="Coils"/>
    </source>
</evidence>
<dbReference type="Pfam" id="PF13558">
    <property type="entry name" value="SbcC_Walker_B"/>
    <property type="match status" value="1"/>
</dbReference>
<feature type="domain" description="Rad50/SbcC-type AAA" evidence="6">
    <location>
        <begin position="5"/>
        <end position="212"/>
    </location>
</feature>
<dbReference type="Gene3D" id="3.40.50.300">
    <property type="entry name" value="P-loop containing nucleotide triphosphate hydrolases"/>
    <property type="match status" value="2"/>
</dbReference>